<organism evidence="2 3">
    <name type="scientific">Pleurodeles waltl</name>
    <name type="common">Iberian ribbed newt</name>
    <dbReference type="NCBI Taxonomy" id="8319"/>
    <lineage>
        <taxon>Eukaryota</taxon>
        <taxon>Metazoa</taxon>
        <taxon>Chordata</taxon>
        <taxon>Craniata</taxon>
        <taxon>Vertebrata</taxon>
        <taxon>Euteleostomi</taxon>
        <taxon>Amphibia</taxon>
        <taxon>Batrachia</taxon>
        <taxon>Caudata</taxon>
        <taxon>Salamandroidea</taxon>
        <taxon>Salamandridae</taxon>
        <taxon>Pleurodelinae</taxon>
        <taxon>Pleurodeles</taxon>
    </lineage>
</organism>
<evidence type="ECO:0000256" key="1">
    <source>
        <dbReference type="SAM" id="MobiDB-lite"/>
    </source>
</evidence>
<protein>
    <submittedName>
        <fullName evidence="2">Uncharacterized protein</fullName>
    </submittedName>
</protein>
<evidence type="ECO:0000313" key="3">
    <source>
        <dbReference type="Proteomes" id="UP001066276"/>
    </source>
</evidence>
<sequence length="91" mass="10484">MTTRTSKKWTAHVKILEADVEKRQAEKITAKDAKRKSLKVNKLSKGSEAKTLEKQKHTRQPQCQRKLRSKVGCEQKKPTVLSHRTLMKAKC</sequence>
<dbReference type="AlphaFoldDB" id="A0AAV7NXP5"/>
<evidence type="ECO:0000313" key="2">
    <source>
        <dbReference type="EMBL" id="KAJ1119754.1"/>
    </source>
</evidence>
<dbReference type="EMBL" id="JANPWB010000012">
    <property type="protein sequence ID" value="KAJ1119754.1"/>
    <property type="molecule type" value="Genomic_DNA"/>
</dbReference>
<accession>A0AAV7NXP5</accession>
<feature type="region of interest" description="Disordered" evidence="1">
    <location>
        <begin position="32"/>
        <end position="70"/>
    </location>
</feature>
<name>A0AAV7NXP5_PLEWA</name>
<feature type="compositionally biased region" description="Basic and acidic residues" evidence="1">
    <location>
        <begin position="45"/>
        <end position="55"/>
    </location>
</feature>
<reference evidence="2" key="1">
    <citation type="journal article" date="2022" name="bioRxiv">
        <title>Sequencing and chromosome-scale assembly of the giantPleurodeles waltlgenome.</title>
        <authorList>
            <person name="Brown T."/>
            <person name="Elewa A."/>
            <person name="Iarovenko S."/>
            <person name="Subramanian E."/>
            <person name="Araus A.J."/>
            <person name="Petzold A."/>
            <person name="Susuki M."/>
            <person name="Suzuki K.-i.T."/>
            <person name="Hayashi T."/>
            <person name="Toyoda A."/>
            <person name="Oliveira C."/>
            <person name="Osipova E."/>
            <person name="Leigh N.D."/>
            <person name="Simon A."/>
            <person name="Yun M.H."/>
        </authorList>
    </citation>
    <scope>NUCLEOTIDE SEQUENCE</scope>
    <source>
        <strain evidence="2">20211129_DDA</strain>
        <tissue evidence="2">Liver</tissue>
    </source>
</reference>
<gene>
    <name evidence="2" type="ORF">NDU88_007939</name>
</gene>
<comment type="caution">
    <text evidence="2">The sequence shown here is derived from an EMBL/GenBank/DDBJ whole genome shotgun (WGS) entry which is preliminary data.</text>
</comment>
<keyword evidence="3" id="KW-1185">Reference proteome</keyword>
<proteinExistence type="predicted"/>
<dbReference type="Proteomes" id="UP001066276">
    <property type="component" value="Chromosome 8"/>
</dbReference>